<accession>A0A367Y009</accession>
<dbReference type="EMBL" id="QLNQ01000027">
    <property type="protein sequence ID" value="RCK59188.1"/>
    <property type="molecule type" value="Genomic_DNA"/>
</dbReference>
<protein>
    <submittedName>
        <fullName evidence="2">Uncharacterized protein</fullName>
    </submittedName>
</protein>
<dbReference type="Proteomes" id="UP000253472">
    <property type="component" value="Unassembled WGS sequence"/>
</dbReference>
<feature type="compositionally biased region" description="Polar residues" evidence="1">
    <location>
        <begin position="102"/>
        <end position="113"/>
    </location>
</feature>
<evidence type="ECO:0000256" key="1">
    <source>
        <dbReference type="SAM" id="MobiDB-lite"/>
    </source>
</evidence>
<name>A0A367Y009_9ASCO</name>
<organism evidence="2 3">
    <name type="scientific">Candida viswanathii</name>
    <dbReference type="NCBI Taxonomy" id="5486"/>
    <lineage>
        <taxon>Eukaryota</taxon>
        <taxon>Fungi</taxon>
        <taxon>Dikarya</taxon>
        <taxon>Ascomycota</taxon>
        <taxon>Saccharomycotina</taxon>
        <taxon>Pichiomycetes</taxon>
        <taxon>Debaryomycetaceae</taxon>
        <taxon>Candida/Lodderomyces clade</taxon>
        <taxon>Candida</taxon>
    </lineage>
</organism>
<proteinExistence type="predicted"/>
<evidence type="ECO:0000313" key="3">
    <source>
        <dbReference type="Proteomes" id="UP000253472"/>
    </source>
</evidence>
<keyword evidence="3" id="KW-1185">Reference proteome</keyword>
<sequence>MSRRHPATPSTARRTATTSARYNADTTTGPQAPVVDESRVRTFREDKRIVYGYRHVVLDRAQTALTDSYPGHSDKLDRSRTNPYVLDHLKKVFDHGARLPKRNTTGSRRSMWSGSIGGR</sequence>
<feature type="compositionally biased region" description="Low complexity" evidence="1">
    <location>
        <begin position="7"/>
        <end position="21"/>
    </location>
</feature>
<evidence type="ECO:0000313" key="2">
    <source>
        <dbReference type="EMBL" id="RCK59188.1"/>
    </source>
</evidence>
<gene>
    <name evidence="2" type="ORF">Cantr_07330</name>
</gene>
<dbReference type="AlphaFoldDB" id="A0A367Y009"/>
<reference evidence="2 3" key="1">
    <citation type="submission" date="2018-06" db="EMBL/GenBank/DDBJ databases">
        <title>Whole genome sequencing of Candida tropicalis (genome annotated by CSBL at Korea University).</title>
        <authorList>
            <person name="Ahn J."/>
        </authorList>
    </citation>
    <scope>NUCLEOTIDE SEQUENCE [LARGE SCALE GENOMIC DNA]</scope>
    <source>
        <strain evidence="2 3">ATCC 20962</strain>
    </source>
</reference>
<comment type="caution">
    <text evidence="2">The sequence shown here is derived from an EMBL/GenBank/DDBJ whole genome shotgun (WGS) entry which is preliminary data.</text>
</comment>
<feature type="region of interest" description="Disordered" evidence="1">
    <location>
        <begin position="98"/>
        <end position="119"/>
    </location>
</feature>
<feature type="region of interest" description="Disordered" evidence="1">
    <location>
        <begin position="1"/>
        <end position="35"/>
    </location>
</feature>